<dbReference type="AlphaFoldDB" id="A0A1R2CVC1"/>
<dbReference type="InterPro" id="IPR011004">
    <property type="entry name" value="Trimer_LpxA-like_sf"/>
</dbReference>
<keyword evidence="2" id="KW-1185">Reference proteome</keyword>
<dbReference type="SUPFAM" id="SSF51161">
    <property type="entry name" value="Trimeric LpxA-like enzymes"/>
    <property type="match status" value="1"/>
</dbReference>
<proteinExistence type="predicted"/>
<evidence type="ECO:0000313" key="2">
    <source>
        <dbReference type="Proteomes" id="UP000187209"/>
    </source>
</evidence>
<evidence type="ECO:0000313" key="1">
    <source>
        <dbReference type="EMBL" id="OMJ92921.1"/>
    </source>
</evidence>
<name>A0A1R2CVC1_9CILI</name>
<dbReference type="PANTHER" id="PTHR13061:SF29">
    <property type="entry name" value="GAMMA CARBONIC ANHYDRASE-LIKE 1, MITOCHONDRIAL-RELATED"/>
    <property type="match status" value="1"/>
</dbReference>
<dbReference type="Gene3D" id="2.160.10.10">
    <property type="entry name" value="Hexapeptide repeat proteins"/>
    <property type="match status" value="1"/>
</dbReference>
<dbReference type="Proteomes" id="UP000187209">
    <property type="component" value="Unassembled WGS sequence"/>
</dbReference>
<dbReference type="EMBL" id="MPUH01000052">
    <property type="protein sequence ID" value="OMJ92921.1"/>
    <property type="molecule type" value="Genomic_DNA"/>
</dbReference>
<reference evidence="1 2" key="1">
    <citation type="submission" date="2016-11" db="EMBL/GenBank/DDBJ databases">
        <title>The macronuclear genome of Stentor coeruleus: a giant cell with tiny introns.</title>
        <authorList>
            <person name="Slabodnick M."/>
            <person name="Ruby J.G."/>
            <person name="Reiff S.B."/>
            <person name="Swart E.C."/>
            <person name="Gosai S."/>
            <person name="Prabakaran S."/>
            <person name="Witkowska E."/>
            <person name="Larue G.E."/>
            <person name="Fisher S."/>
            <person name="Freeman R.M."/>
            <person name="Gunawardena J."/>
            <person name="Chu W."/>
            <person name="Stover N.A."/>
            <person name="Gregory B.D."/>
            <person name="Nowacki M."/>
            <person name="Derisi J."/>
            <person name="Roy S.W."/>
            <person name="Marshall W.F."/>
            <person name="Sood P."/>
        </authorList>
    </citation>
    <scope>NUCLEOTIDE SEQUENCE [LARGE SCALE GENOMIC DNA]</scope>
    <source>
        <strain evidence="1">WM001</strain>
    </source>
</reference>
<gene>
    <name evidence="1" type="ORF">SteCoe_4263</name>
</gene>
<dbReference type="CDD" id="cd04645">
    <property type="entry name" value="LbH_gamma_CA_like"/>
    <property type="match status" value="1"/>
</dbReference>
<organism evidence="1 2">
    <name type="scientific">Stentor coeruleus</name>
    <dbReference type="NCBI Taxonomy" id="5963"/>
    <lineage>
        <taxon>Eukaryota</taxon>
        <taxon>Sar</taxon>
        <taxon>Alveolata</taxon>
        <taxon>Ciliophora</taxon>
        <taxon>Postciliodesmatophora</taxon>
        <taxon>Heterotrichea</taxon>
        <taxon>Heterotrichida</taxon>
        <taxon>Stentoridae</taxon>
        <taxon>Stentor</taxon>
    </lineage>
</organism>
<dbReference type="OrthoDB" id="25818at2759"/>
<accession>A0A1R2CVC1</accession>
<dbReference type="PANTHER" id="PTHR13061">
    <property type="entry name" value="DYNACTIN SUBUNIT P25"/>
    <property type="match status" value="1"/>
</dbReference>
<comment type="caution">
    <text evidence="1">The sequence shown here is derived from an EMBL/GenBank/DDBJ whole genome shotgun (WGS) entry which is preliminary data.</text>
</comment>
<dbReference type="InterPro" id="IPR047324">
    <property type="entry name" value="LbH_gamma_CA-like"/>
</dbReference>
<protein>
    <submittedName>
        <fullName evidence="1">Uncharacterized protein</fullName>
    </submittedName>
</protein>
<sequence>MLIAVAKQFRMMLGKALRETGQALDRAGSSMTRDVAYMERYSRHRKLMPLDQLWPSHGKSFIAPNASLIGEVLVGTNCAIWYGAVLRGDISAVRIDDNVVIGENSIIQTIGLLPDGIPKSVTIASGVLIEPHCSLTSCIVDTGVWIGSGSVVQLGAKLEQGCILLPGSIVSPGFTVPAFSVFGGSPAKMIRDVNLKDLEAFQDALKKVSEQAQRNEELLASLGH</sequence>
<dbReference type="InterPro" id="IPR050484">
    <property type="entry name" value="Transf_Hexapept/Carb_Anhydrase"/>
</dbReference>